<dbReference type="OrthoDB" id="9791262at2"/>
<gene>
    <name evidence="1" type="ORF">WM40_10505</name>
</gene>
<dbReference type="PANTHER" id="PTHR20883:SF46">
    <property type="entry name" value="PHYTANOYL-COA HYDROXYLASE"/>
    <property type="match status" value="1"/>
</dbReference>
<dbReference type="GO" id="GO:0005506">
    <property type="term" value="F:iron ion binding"/>
    <property type="evidence" value="ECO:0007669"/>
    <property type="project" value="UniProtKB-ARBA"/>
</dbReference>
<keyword evidence="1" id="KW-0255">Endonuclease</keyword>
<dbReference type="STRING" id="28092.WM40_10505"/>
<dbReference type="RefSeq" id="WP_024903831.1">
    <property type="nucleotide sequence ID" value="NZ_CADFGU010000011.1"/>
</dbReference>
<protein>
    <submittedName>
        <fullName evidence="1">Restriction endonuclease subunit S</fullName>
    </submittedName>
</protein>
<keyword evidence="2" id="KW-1185">Reference proteome</keyword>
<keyword evidence="1" id="KW-0540">Nuclease</keyword>
<dbReference type="PATRIC" id="fig|28092.6.peg.2477"/>
<dbReference type="InterPro" id="IPR008775">
    <property type="entry name" value="Phytyl_CoA_dOase-like"/>
</dbReference>
<dbReference type="PANTHER" id="PTHR20883">
    <property type="entry name" value="PHYTANOYL-COA DIOXYGENASE DOMAIN CONTAINING 1"/>
    <property type="match status" value="1"/>
</dbReference>
<sequence>MLTESQKSFFHENGYLVVHDVVSKALLDRLQTAFSSWVQESRAHANAYGETVDGRARFSVEPGHSAERPALRRVNSPVEISEAYLEAMRDSDVVTVIADLIGPNVKYHHSKVNSKMPGAATNVKWHQDFPFTPHSNDDIITALLMVDEVTAQNGPLTVVPGSHKGPLHDLWHDGKFTGFVADEVAAQCVPQGVQCIGPAGSVCLMHTRLLHASEANLSAEPRTLFIAVYTAEDAIPLCPNPIPSRFEGLVVHGEKTGVVRSKPYQLRLPEHPKGASFFEQQAATAVQTMR</sequence>
<proteinExistence type="predicted"/>
<dbReference type="Proteomes" id="UP000033618">
    <property type="component" value="Unassembled WGS sequence"/>
</dbReference>
<evidence type="ECO:0000313" key="1">
    <source>
        <dbReference type="EMBL" id="KKB63734.1"/>
    </source>
</evidence>
<dbReference type="SUPFAM" id="SSF51197">
    <property type="entry name" value="Clavaminate synthase-like"/>
    <property type="match status" value="1"/>
</dbReference>
<dbReference type="EMBL" id="LAQU01000008">
    <property type="protein sequence ID" value="KKB63734.1"/>
    <property type="molecule type" value="Genomic_DNA"/>
</dbReference>
<organism evidence="1 2">
    <name type="scientific">Robbsia andropogonis</name>
    <dbReference type="NCBI Taxonomy" id="28092"/>
    <lineage>
        <taxon>Bacteria</taxon>
        <taxon>Pseudomonadati</taxon>
        <taxon>Pseudomonadota</taxon>
        <taxon>Betaproteobacteria</taxon>
        <taxon>Burkholderiales</taxon>
        <taxon>Burkholderiaceae</taxon>
        <taxon>Robbsia</taxon>
    </lineage>
</organism>
<dbReference type="Gene3D" id="2.60.120.620">
    <property type="entry name" value="q2cbj1_9rhob like domain"/>
    <property type="match status" value="1"/>
</dbReference>
<keyword evidence="1" id="KW-0378">Hydrolase</keyword>
<dbReference type="AlphaFoldDB" id="A0A0F5K1I8"/>
<evidence type="ECO:0000313" key="2">
    <source>
        <dbReference type="Proteomes" id="UP000033618"/>
    </source>
</evidence>
<dbReference type="Pfam" id="PF05721">
    <property type="entry name" value="PhyH"/>
    <property type="match status" value="1"/>
</dbReference>
<reference evidence="1 2" key="1">
    <citation type="submission" date="2015-03" db="EMBL/GenBank/DDBJ databases">
        <title>Draft Genome Sequence of Burkholderia andropogonis type strain ICMP2807, isolated from Sorghum bicolor.</title>
        <authorList>
            <person name="Lopes-Santos L."/>
            <person name="Castro D.B."/>
            <person name="Ottoboni L.M."/>
            <person name="Park D."/>
            <person name="Weirc B.S."/>
            <person name="Destefano S.A."/>
        </authorList>
    </citation>
    <scope>NUCLEOTIDE SEQUENCE [LARGE SCALE GENOMIC DNA]</scope>
    <source>
        <strain evidence="1 2">ICMP2807</strain>
    </source>
</reference>
<dbReference type="GO" id="GO:0004519">
    <property type="term" value="F:endonuclease activity"/>
    <property type="evidence" value="ECO:0007669"/>
    <property type="project" value="UniProtKB-KW"/>
</dbReference>
<comment type="caution">
    <text evidence="1">The sequence shown here is derived from an EMBL/GenBank/DDBJ whole genome shotgun (WGS) entry which is preliminary data.</text>
</comment>
<accession>A0A0F5K1I8</accession>
<name>A0A0F5K1I8_9BURK</name>
<dbReference type="GO" id="GO:0016706">
    <property type="term" value="F:2-oxoglutarate-dependent dioxygenase activity"/>
    <property type="evidence" value="ECO:0007669"/>
    <property type="project" value="UniProtKB-ARBA"/>
</dbReference>